<comment type="pathway">
    <text evidence="2 13">Glycolipid biosynthesis; lipid IV(A) biosynthesis; lipid IV(A) from (3R)-3-hydroxytetradecanoyl-[acyl-carrier-protein] and UDP-N-acetyl-alpha-D-glucosamine: step 6/6.</text>
</comment>
<evidence type="ECO:0000256" key="12">
    <source>
        <dbReference type="ARBA" id="ARBA00029757"/>
    </source>
</evidence>
<keyword evidence="15" id="KW-1185">Reference proteome</keyword>
<protein>
    <recommendedName>
        <fullName evidence="4 13">Tetraacyldisaccharide 4'-kinase</fullName>
        <ecNumber evidence="3 13">2.7.1.130</ecNumber>
    </recommendedName>
    <alternativeName>
        <fullName evidence="12 13">Lipid A 4'-kinase</fullName>
    </alternativeName>
</protein>
<dbReference type="PANTHER" id="PTHR42724">
    <property type="entry name" value="TETRAACYLDISACCHARIDE 4'-KINASE"/>
    <property type="match status" value="1"/>
</dbReference>
<dbReference type="STRING" id="1818881.A3196_13510"/>
<evidence type="ECO:0000313" key="14">
    <source>
        <dbReference type="EMBL" id="ODB97686.1"/>
    </source>
</evidence>
<dbReference type="Pfam" id="PF02606">
    <property type="entry name" value="LpxK"/>
    <property type="match status" value="1"/>
</dbReference>
<proteinExistence type="inferred from homology"/>
<keyword evidence="10 13" id="KW-0067">ATP-binding</keyword>
<dbReference type="GO" id="GO:0009245">
    <property type="term" value="P:lipid A biosynthetic process"/>
    <property type="evidence" value="ECO:0007669"/>
    <property type="project" value="UniProtKB-UniRule"/>
</dbReference>
<evidence type="ECO:0000256" key="9">
    <source>
        <dbReference type="ARBA" id="ARBA00022777"/>
    </source>
</evidence>
<evidence type="ECO:0000256" key="10">
    <source>
        <dbReference type="ARBA" id="ARBA00022840"/>
    </source>
</evidence>
<evidence type="ECO:0000313" key="15">
    <source>
        <dbReference type="Proteomes" id="UP000094849"/>
    </source>
</evidence>
<evidence type="ECO:0000256" key="7">
    <source>
        <dbReference type="ARBA" id="ARBA00022679"/>
    </source>
</evidence>
<evidence type="ECO:0000256" key="3">
    <source>
        <dbReference type="ARBA" id="ARBA00012071"/>
    </source>
</evidence>
<evidence type="ECO:0000256" key="1">
    <source>
        <dbReference type="ARBA" id="ARBA00002274"/>
    </source>
</evidence>
<evidence type="ECO:0000256" key="2">
    <source>
        <dbReference type="ARBA" id="ARBA00004870"/>
    </source>
</evidence>
<comment type="caution">
    <text evidence="14">The sequence shown here is derived from an EMBL/GenBank/DDBJ whole genome shotgun (WGS) entry which is preliminary data.</text>
</comment>
<keyword evidence="8 13" id="KW-0547">Nucleotide-binding</keyword>
<evidence type="ECO:0000256" key="6">
    <source>
        <dbReference type="ARBA" id="ARBA00022556"/>
    </source>
</evidence>
<dbReference type="Proteomes" id="UP000094849">
    <property type="component" value="Unassembled WGS sequence"/>
</dbReference>
<keyword evidence="9 13" id="KW-0418">Kinase</keyword>
<dbReference type="GO" id="GO:0005886">
    <property type="term" value="C:plasma membrane"/>
    <property type="evidence" value="ECO:0007669"/>
    <property type="project" value="TreeGrafter"/>
</dbReference>
<gene>
    <name evidence="13" type="primary">lpxK</name>
    <name evidence="14" type="ORF">A3196_13510</name>
</gene>
<organism evidence="14 15">
    <name type="scientific">Candidatus Thiodiazotropha endoloripes</name>
    <dbReference type="NCBI Taxonomy" id="1818881"/>
    <lineage>
        <taxon>Bacteria</taxon>
        <taxon>Pseudomonadati</taxon>
        <taxon>Pseudomonadota</taxon>
        <taxon>Gammaproteobacteria</taxon>
        <taxon>Chromatiales</taxon>
        <taxon>Sedimenticolaceae</taxon>
        <taxon>Candidatus Thiodiazotropha</taxon>
    </lineage>
</organism>
<reference evidence="14 15" key="1">
    <citation type="submission" date="2016-03" db="EMBL/GenBank/DDBJ databases">
        <title>Chemosynthetic sulphur-oxidizing symbionts of marine invertebrate animals are capable of nitrogen fixation.</title>
        <authorList>
            <person name="Petersen J.M."/>
            <person name="Kemper A."/>
            <person name="Gruber-Vodicka H."/>
            <person name="Cardini U."/>
            <person name="Geest Mvander."/>
            <person name="Kleiner M."/>
            <person name="Bulgheresi S."/>
            <person name="Fussmann M."/>
            <person name="Herbold C."/>
            <person name="Seah B.K.B."/>
            <person name="Antony C.Paul."/>
            <person name="Liu D."/>
            <person name="Belitz A."/>
            <person name="Weber M."/>
        </authorList>
    </citation>
    <scope>NUCLEOTIDE SEQUENCE [LARGE SCALE GENOMIC DNA]</scope>
    <source>
        <strain evidence="14">G_D</strain>
    </source>
</reference>
<comment type="function">
    <text evidence="1 13">Transfers the gamma-phosphate of ATP to the 4'-position of a tetraacyldisaccharide 1-phosphate intermediate (termed DS-1-P) to form tetraacyldisaccharide 1,4'-bis-phosphate (lipid IVA).</text>
</comment>
<comment type="catalytic activity">
    <reaction evidence="13">
        <text>a lipid A disaccharide + ATP = a lipid IVA + ADP + H(+)</text>
        <dbReference type="Rhea" id="RHEA:67840"/>
        <dbReference type="ChEBI" id="CHEBI:15378"/>
        <dbReference type="ChEBI" id="CHEBI:30616"/>
        <dbReference type="ChEBI" id="CHEBI:176343"/>
        <dbReference type="ChEBI" id="CHEBI:176425"/>
        <dbReference type="ChEBI" id="CHEBI:456216"/>
        <dbReference type="EC" id="2.7.1.130"/>
    </reaction>
</comment>
<comment type="similarity">
    <text evidence="13">Belongs to the LpxK family.</text>
</comment>
<dbReference type="AlphaFoldDB" id="A0A1E2USH9"/>
<dbReference type="SUPFAM" id="SSF52540">
    <property type="entry name" value="P-loop containing nucleoside triphosphate hydrolases"/>
    <property type="match status" value="1"/>
</dbReference>
<accession>A0A1E2USH9</accession>
<keyword evidence="11 13" id="KW-0443">Lipid metabolism</keyword>
<keyword evidence="6 13" id="KW-0441">Lipid A biosynthesis</keyword>
<dbReference type="EC" id="2.7.1.130" evidence="3 13"/>
<dbReference type="NCBIfam" id="TIGR00682">
    <property type="entry name" value="lpxK"/>
    <property type="match status" value="1"/>
</dbReference>
<evidence type="ECO:0000256" key="11">
    <source>
        <dbReference type="ARBA" id="ARBA00023098"/>
    </source>
</evidence>
<dbReference type="GO" id="GO:0005524">
    <property type="term" value="F:ATP binding"/>
    <property type="evidence" value="ECO:0007669"/>
    <property type="project" value="UniProtKB-UniRule"/>
</dbReference>
<dbReference type="PANTHER" id="PTHR42724:SF1">
    <property type="entry name" value="TETRAACYLDISACCHARIDE 4'-KINASE, MITOCHONDRIAL-RELATED"/>
    <property type="match status" value="1"/>
</dbReference>
<evidence type="ECO:0000256" key="5">
    <source>
        <dbReference type="ARBA" id="ARBA00022516"/>
    </source>
</evidence>
<evidence type="ECO:0000256" key="8">
    <source>
        <dbReference type="ARBA" id="ARBA00022741"/>
    </source>
</evidence>
<keyword evidence="7 13" id="KW-0808">Transferase</keyword>
<dbReference type="InterPro" id="IPR027417">
    <property type="entry name" value="P-loop_NTPase"/>
</dbReference>
<dbReference type="HAMAP" id="MF_00409">
    <property type="entry name" value="LpxK"/>
    <property type="match status" value="1"/>
</dbReference>
<feature type="binding site" evidence="13">
    <location>
        <begin position="66"/>
        <end position="73"/>
    </location>
    <ligand>
        <name>ATP</name>
        <dbReference type="ChEBI" id="CHEBI:30616"/>
    </ligand>
</feature>
<dbReference type="InterPro" id="IPR003758">
    <property type="entry name" value="LpxK"/>
</dbReference>
<dbReference type="GO" id="GO:0009244">
    <property type="term" value="P:lipopolysaccharide core region biosynthetic process"/>
    <property type="evidence" value="ECO:0007669"/>
    <property type="project" value="TreeGrafter"/>
</dbReference>
<sequence>MLWNEVALALNPIEASWQRRQPLNYLLLPLSALFCTVVVLRRRLYRWGWLKSQRIECPVIIVGNITVGGTGKTPFIIWLAQKLTEWGYRPGIITRGYGGQSETWPCEVTADATAQQVGDEAILLKRHAECPVFAGPERPLVAQQLLSNYPCDVILSDDGMQHYALQRDLEIAVVDGKRRFGNGYCLPAGPLRETRKRLQQVDLVIVNGDAAEGEHGMSVIGDMACPVAGGGCKPLSEFATTAVAAVAGIGHPERFFNMLESAGLRVDRHPFADHYEFSPEDLTPFHQKTVLMTEKDAVKCEQFAQSNHWYVPATASVAMGFEHQLKTKVKRLLDG</sequence>
<dbReference type="EMBL" id="LVJZ01000003">
    <property type="protein sequence ID" value="ODB97686.1"/>
    <property type="molecule type" value="Genomic_DNA"/>
</dbReference>
<evidence type="ECO:0000256" key="4">
    <source>
        <dbReference type="ARBA" id="ARBA00016436"/>
    </source>
</evidence>
<keyword evidence="5 13" id="KW-0444">Lipid biosynthesis</keyword>
<evidence type="ECO:0000256" key="13">
    <source>
        <dbReference type="HAMAP-Rule" id="MF_00409"/>
    </source>
</evidence>
<dbReference type="GO" id="GO:0009029">
    <property type="term" value="F:lipid-A 4'-kinase activity"/>
    <property type="evidence" value="ECO:0007669"/>
    <property type="project" value="UniProtKB-UniRule"/>
</dbReference>
<name>A0A1E2USH9_9GAMM</name>
<dbReference type="UniPathway" id="UPA00359">
    <property type="reaction ID" value="UER00482"/>
</dbReference>